<feature type="compositionally biased region" description="Basic and acidic residues" evidence="1">
    <location>
        <begin position="77"/>
        <end position="89"/>
    </location>
</feature>
<dbReference type="AlphaFoldDB" id="A0A7J5ZRG5"/>
<evidence type="ECO:0000313" key="3">
    <source>
        <dbReference type="Proteomes" id="UP000593565"/>
    </source>
</evidence>
<evidence type="ECO:0000313" key="2">
    <source>
        <dbReference type="EMBL" id="KAF4073056.1"/>
    </source>
</evidence>
<protein>
    <submittedName>
        <fullName evidence="2">Uncharacterized protein</fullName>
    </submittedName>
</protein>
<sequence>MIFRREELPQLLEDESGTGVSGLSDSNGTWTEETVEARDNEESYRPDQTGIRCFAEEDVHRRRRRRQQMSEDNTEEAPPRRRDAFGARR</sequence>
<name>A0A7J5ZRG5_AMEME</name>
<feature type="compositionally biased region" description="Basic and acidic residues" evidence="1">
    <location>
        <begin position="35"/>
        <end position="45"/>
    </location>
</feature>
<gene>
    <name evidence="2" type="ORF">AMELA_G00254480</name>
</gene>
<organism evidence="2 3">
    <name type="scientific">Ameiurus melas</name>
    <name type="common">Black bullhead</name>
    <name type="synonym">Silurus melas</name>
    <dbReference type="NCBI Taxonomy" id="219545"/>
    <lineage>
        <taxon>Eukaryota</taxon>
        <taxon>Metazoa</taxon>
        <taxon>Chordata</taxon>
        <taxon>Craniata</taxon>
        <taxon>Vertebrata</taxon>
        <taxon>Euteleostomi</taxon>
        <taxon>Actinopterygii</taxon>
        <taxon>Neopterygii</taxon>
        <taxon>Teleostei</taxon>
        <taxon>Ostariophysi</taxon>
        <taxon>Siluriformes</taxon>
        <taxon>Ictaluridae</taxon>
        <taxon>Ameiurus</taxon>
    </lineage>
</organism>
<dbReference type="Proteomes" id="UP000593565">
    <property type="component" value="Unassembled WGS sequence"/>
</dbReference>
<reference evidence="2 3" key="1">
    <citation type="submission" date="2020-02" db="EMBL/GenBank/DDBJ databases">
        <title>A chromosome-scale genome assembly of the black bullhead catfish (Ameiurus melas).</title>
        <authorList>
            <person name="Wen M."/>
            <person name="Zham M."/>
            <person name="Cabau C."/>
            <person name="Klopp C."/>
            <person name="Donnadieu C."/>
            <person name="Roques C."/>
            <person name="Bouchez O."/>
            <person name="Lampietro C."/>
            <person name="Jouanno E."/>
            <person name="Herpin A."/>
            <person name="Louis A."/>
            <person name="Berthelot C."/>
            <person name="Parey E."/>
            <person name="Roest-Crollius H."/>
            <person name="Braasch I."/>
            <person name="Postlethwait J."/>
            <person name="Robinson-Rechavi M."/>
            <person name="Echchiki A."/>
            <person name="Begum T."/>
            <person name="Montfort J."/>
            <person name="Schartl M."/>
            <person name="Bobe J."/>
            <person name="Guiguen Y."/>
        </authorList>
    </citation>
    <scope>NUCLEOTIDE SEQUENCE [LARGE SCALE GENOMIC DNA]</scope>
    <source>
        <strain evidence="2">M_S1</strain>
        <tissue evidence="2">Blood</tissue>
    </source>
</reference>
<feature type="compositionally biased region" description="Polar residues" evidence="1">
    <location>
        <begin position="21"/>
        <end position="32"/>
    </location>
</feature>
<evidence type="ECO:0000256" key="1">
    <source>
        <dbReference type="SAM" id="MobiDB-lite"/>
    </source>
</evidence>
<feature type="region of interest" description="Disordered" evidence="1">
    <location>
        <begin position="1"/>
        <end position="89"/>
    </location>
</feature>
<proteinExistence type="predicted"/>
<dbReference type="EMBL" id="JAAGNN010000024">
    <property type="protein sequence ID" value="KAF4073056.1"/>
    <property type="molecule type" value="Genomic_DNA"/>
</dbReference>
<comment type="caution">
    <text evidence="2">The sequence shown here is derived from an EMBL/GenBank/DDBJ whole genome shotgun (WGS) entry which is preliminary data.</text>
</comment>
<accession>A0A7J5ZRG5</accession>
<keyword evidence="3" id="KW-1185">Reference proteome</keyword>